<accession>X1HZ17</accession>
<dbReference type="AlphaFoldDB" id="X1HZ17"/>
<evidence type="ECO:0000313" key="1">
    <source>
        <dbReference type="EMBL" id="GAH62320.1"/>
    </source>
</evidence>
<dbReference type="EMBL" id="BARU01034225">
    <property type="protein sequence ID" value="GAH62320.1"/>
    <property type="molecule type" value="Genomic_DNA"/>
</dbReference>
<protein>
    <submittedName>
        <fullName evidence="1">Uncharacterized protein</fullName>
    </submittedName>
</protein>
<comment type="caution">
    <text evidence="1">The sequence shown here is derived from an EMBL/GenBank/DDBJ whole genome shotgun (WGS) entry which is preliminary data.</text>
</comment>
<organism evidence="1">
    <name type="scientific">marine sediment metagenome</name>
    <dbReference type="NCBI Taxonomy" id="412755"/>
    <lineage>
        <taxon>unclassified sequences</taxon>
        <taxon>metagenomes</taxon>
        <taxon>ecological metagenomes</taxon>
    </lineage>
</organism>
<gene>
    <name evidence="1" type="ORF">S03H2_53753</name>
</gene>
<proteinExistence type="predicted"/>
<name>X1HZ17_9ZZZZ</name>
<dbReference type="SUPFAM" id="SSF48452">
    <property type="entry name" value="TPR-like"/>
    <property type="match status" value="1"/>
</dbReference>
<feature type="non-terminal residue" evidence="1">
    <location>
        <position position="1"/>
    </location>
</feature>
<reference evidence="1" key="1">
    <citation type="journal article" date="2014" name="Front. Microbiol.">
        <title>High frequency of phylogenetically diverse reductive dehalogenase-homologous genes in deep subseafloor sedimentary metagenomes.</title>
        <authorList>
            <person name="Kawai M."/>
            <person name="Futagami T."/>
            <person name="Toyoda A."/>
            <person name="Takaki Y."/>
            <person name="Nishi S."/>
            <person name="Hori S."/>
            <person name="Arai W."/>
            <person name="Tsubouchi T."/>
            <person name="Morono Y."/>
            <person name="Uchiyama I."/>
            <person name="Ito T."/>
            <person name="Fujiyama A."/>
            <person name="Inagaki F."/>
            <person name="Takami H."/>
        </authorList>
    </citation>
    <scope>NUCLEOTIDE SEQUENCE</scope>
    <source>
        <strain evidence="1">Expedition CK06-06</strain>
    </source>
</reference>
<sequence length="168" mass="19148">LEAEPTNPMYIKHRALLANESDDIQKAITLLKTIQFAKETPEAPLLLAVALRNERKYAEAIQILNEFLKRKPPSQLQEEASRLLIQLHLDNKDIENAKKIFNSTTASDPSNIFNLVNGARISKHSGKSGDAISLLKKAKRYLDHRATFRQLMEVANEFYFLKQFLTIS</sequence>
<dbReference type="InterPro" id="IPR011990">
    <property type="entry name" value="TPR-like_helical_dom_sf"/>
</dbReference>
<dbReference type="Gene3D" id="1.25.40.10">
    <property type="entry name" value="Tetratricopeptide repeat domain"/>
    <property type="match status" value="1"/>
</dbReference>